<keyword evidence="2" id="KW-1185">Reference proteome</keyword>
<dbReference type="EMBL" id="ABCS01000011">
    <property type="protein sequence ID" value="EDM80366.1"/>
    <property type="molecule type" value="Genomic_DNA"/>
</dbReference>
<proteinExistence type="predicted"/>
<name>A6G171_9BACT</name>
<dbReference type="SUPFAM" id="SSF64182">
    <property type="entry name" value="DHH phosphoesterases"/>
    <property type="match status" value="1"/>
</dbReference>
<organism evidence="1 2">
    <name type="scientific">Plesiocystis pacifica SIR-1</name>
    <dbReference type="NCBI Taxonomy" id="391625"/>
    <lineage>
        <taxon>Bacteria</taxon>
        <taxon>Pseudomonadati</taxon>
        <taxon>Myxococcota</taxon>
        <taxon>Polyangia</taxon>
        <taxon>Nannocystales</taxon>
        <taxon>Nannocystaceae</taxon>
        <taxon>Plesiocystis</taxon>
    </lineage>
</organism>
<evidence type="ECO:0000313" key="1">
    <source>
        <dbReference type="EMBL" id="EDM80366.1"/>
    </source>
</evidence>
<dbReference type="RefSeq" id="WP_006970470.1">
    <property type="nucleotide sequence ID" value="NZ_ABCS01000011.1"/>
</dbReference>
<dbReference type="InterPro" id="IPR038763">
    <property type="entry name" value="DHH_sf"/>
</dbReference>
<protein>
    <submittedName>
        <fullName evidence="1">Phosphoesterase, DHHA1</fullName>
    </submittedName>
</protein>
<accession>A6G171</accession>
<dbReference type="Proteomes" id="UP000005801">
    <property type="component" value="Unassembled WGS sequence"/>
</dbReference>
<dbReference type="STRING" id="391625.PPSIR1_11340"/>
<gene>
    <name evidence="1" type="ORF">PPSIR1_11340</name>
</gene>
<reference evidence="1 2" key="1">
    <citation type="submission" date="2007-06" db="EMBL/GenBank/DDBJ databases">
        <authorList>
            <person name="Shimkets L."/>
            <person name="Ferriera S."/>
            <person name="Johnson J."/>
            <person name="Kravitz S."/>
            <person name="Beeson K."/>
            <person name="Sutton G."/>
            <person name="Rogers Y.-H."/>
            <person name="Friedman R."/>
            <person name="Frazier M."/>
            <person name="Venter J.C."/>
        </authorList>
    </citation>
    <scope>NUCLEOTIDE SEQUENCE [LARGE SCALE GENOMIC DNA]</scope>
    <source>
        <strain evidence="1 2">SIR-1</strain>
    </source>
</reference>
<dbReference type="eggNOG" id="COG2404">
    <property type="taxonomic scope" value="Bacteria"/>
</dbReference>
<sequence>MRVHVLHHARCFDGAASAALFAAFARARHGKERLDLRFLPKQHRQGDPFDDGDFEGADEAAIVDFRYSQRPGLSWYFDHHRSAFQLPGDREHFEADTSGQKFHDPTAPSCTGYLARVVHEQFGVDLSAHAELIRWGEIIDSADFATPEVAVLYEQPAMHLAAWIQTASDPEAIAGFIEALLTTPFERLAKADWVRALVEPRLASHREDIELLRRRVEVGAGVCVYDLVDDGPRVLSHFIPYYLDPSIRYSIGAYAHPDGDLRLSVGFNPWLAPETRRHDLAQLCEAHGGGGHPFVAGAAFALSQRADLDRAVQGIASVLRGPA</sequence>
<dbReference type="AlphaFoldDB" id="A6G171"/>
<evidence type="ECO:0000313" key="2">
    <source>
        <dbReference type="Proteomes" id="UP000005801"/>
    </source>
</evidence>
<dbReference type="OrthoDB" id="105221at2"/>
<comment type="caution">
    <text evidence="1">The sequence shown here is derived from an EMBL/GenBank/DDBJ whole genome shotgun (WGS) entry which is preliminary data.</text>
</comment>